<dbReference type="InterPro" id="IPR027417">
    <property type="entry name" value="P-loop_NTPase"/>
</dbReference>
<dbReference type="PROSITE" id="PS50011">
    <property type="entry name" value="PROTEIN_KINASE_DOM"/>
    <property type="match status" value="1"/>
</dbReference>
<dbReference type="Proteomes" id="UP001186452">
    <property type="component" value="Unassembled WGS sequence"/>
</dbReference>
<feature type="domain" description="Protein kinase" evidence="5">
    <location>
        <begin position="20"/>
        <end position="288"/>
    </location>
</feature>
<dbReference type="InterPro" id="IPR008271">
    <property type="entry name" value="Ser/Thr_kinase_AS"/>
</dbReference>
<dbReference type="PROSITE" id="PS00108">
    <property type="entry name" value="PROTEIN_KINASE_ST"/>
    <property type="match status" value="1"/>
</dbReference>
<dbReference type="NCBIfam" id="TIGR03903">
    <property type="entry name" value="TOMM_kin_cyc"/>
    <property type="match status" value="1"/>
</dbReference>
<gene>
    <name evidence="6" type="ORF">R2X38_02210</name>
</gene>
<name>A0ABU3ZCH7_9GAMM</name>
<dbReference type="PANTHER" id="PTHR16305:SF28">
    <property type="entry name" value="GUANYLATE CYCLASE DOMAIN-CONTAINING PROTEIN"/>
    <property type="match status" value="1"/>
</dbReference>
<evidence type="ECO:0000313" key="7">
    <source>
        <dbReference type="Proteomes" id="UP001186452"/>
    </source>
</evidence>
<dbReference type="SMART" id="SM00220">
    <property type="entry name" value="S_TKc"/>
    <property type="match status" value="1"/>
</dbReference>
<dbReference type="GO" id="GO:0016301">
    <property type="term" value="F:kinase activity"/>
    <property type="evidence" value="ECO:0007669"/>
    <property type="project" value="UniProtKB-KW"/>
</dbReference>
<protein>
    <submittedName>
        <fullName evidence="6">TOMM system kinase/cyclase fusion protein</fullName>
    </submittedName>
</protein>
<evidence type="ECO:0000256" key="3">
    <source>
        <dbReference type="ARBA" id="ARBA00022840"/>
    </source>
</evidence>
<evidence type="ECO:0000256" key="4">
    <source>
        <dbReference type="PROSITE-ProRule" id="PRU10141"/>
    </source>
</evidence>
<evidence type="ECO:0000256" key="2">
    <source>
        <dbReference type="ARBA" id="ARBA00022741"/>
    </source>
</evidence>
<reference evidence="6 7" key="1">
    <citation type="submission" date="2023-10" db="EMBL/GenBank/DDBJ databases">
        <title>Marine bacteria isolated from horseshoe crab.</title>
        <authorList>
            <person name="Cheng T.H."/>
        </authorList>
    </citation>
    <scope>NUCLEOTIDE SEQUENCE [LARGE SCALE GENOMIC DNA]</scope>
    <source>
        <strain evidence="6 7">HSC6</strain>
    </source>
</reference>
<dbReference type="SUPFAM" id="SSF48452">
    <property type="entry name" value="TPR-like"/>
    <property type="match status" value="1"/>
</dbReference>
<dbReference type="SUPFAM" id="SSF56112">
    <property type="entry name" value="Protein kinase-like (PK-like)"/>
    <property type="match status" value="1"/>
</dbReference>
<dbReference type="Gene3D" id="1.10.510.10">
    <property type="entry name" value="Transferase(Phosphotransferase) domain 1"/>
    <property type="match status" value="1"/>
</dbReference>
<evidence type="ECO:0000313" key="6">
    <source>
        <dbReference type="EMBL" id="MDV5167811.1"/>
    </source>
</evidence>
<dbReference type="SUPFAM" id="SSF55073">
    <property type="entry name" value="Nucleotide cyclase"/>
    <property type="match status" value="1"/>
</dbReference>
<keyword evidence="6" id="KW-0808">Transferase</keyword>
<dbReference type="InterPro" id="IPR029787">
    <property type="entry name" value="Nucleotide_cyclase"/>
</dbReference>
<sequence>METDFLTEPTVESNFESYDYKLVEKIGEGGFGQVYKAIQLSTQKQVAIKFLTLNPLASREKNHRHIERFHRECDLICRLNHPNIVHLIDKGQQGDDLIYAVYELIDGETLKQRLEKKGALEPVEAAEIMAAVLDALAHAHEKGVIHRDIKPGNIMLYRVGAKTHVKVLDFGIGTLKSEARQLDYKSITLSQETLGTPTYSAPEQLRGEPPVAQTDIYVWGLVFLECLFGKPPITGRSLADIFHQHLSPANISLGVLAGHNSAHFFRRVLNKKYSDRPDNTASLYHELCQLNFSDLTGCLKTDDRLLVPSQHFKDHANGDTETAINQPKLTYSQLTERKQISALSVIVTTDRVDNENNNAIDQDVIDTIHADQMQQCIDIAVRYGATHVGTLGDTVLFYFGFPQVTENDGRLCCRAALEIASNFKKKNLLLEQNNGLVCRYSIGIESGVMLSFADNLPQGKVAHQAMQLSRYAGSGKIVCSESVRRLLQSHHHFEKPQTNTELEAGGCAMYTLLGERQSEAFGFLRGHGRNGVFIGRSRELTDIEAILSAHFDGGSNHHREKVTHVHLCGEAGVGKSRLIYELRGRFNNTQHLIAQCLPEHQNNALFPILKLLSYQLELEGLNDDLILEILNKAMIRSGLEGKQLRNGYLVLSMWMGLPLEERDELAQLTPERQKTILFYTLAILLCHSSKEHTQCNLTQYLFFCEDIHWADSTTIEFIRYLVDNESFVQRGHAWVNTSRLPLPETLSDGKFETVSVDKFDTETSNALIDALFEQQPIETELRSLLLERTDGVPLFIEELVSSLRSQQLVHKINGVIKFINSDKRGQLPETLRSTLQQKLDRLVFAKDTAQLASCIGRTFNHKVLTAVCGKGEAQLQMDLEELLKSELVVKHRQADGDIYIFKHALVRDAAYDSLTQRARRECHQLIADELCRQQDEGHRPSDIGRHYASAQNHDKAAYFYDLAGEKALHISSNNEAVTFFNESIKQLELCETDKIEETISVYGKLSNALTMKAGYASDEVEEIQSKVAVLRRFKSSNEEISLQCDGTSMVQAATDCWGQSVFQMVSANFNDAMKITSDYRSALDKAPALYQICPNLSDAFIYLWQGENRKAHDLLVRTETLSVLAGEEYGTSFHELCTSIYGYNTFVASKVYLGLNTLVLTGDKGESIKLAVEALRLAKESGHPYTHVHCLCRAALIYALVGNYPEGHRLAAEAKQIATQCDIALWLAVAGIIEAYCDVFMYHKVHSLEQLRISLDAYSKTGAVTNNAIYQTLYAEALLESGEAEHAAKVCRRTVKNCDVTGDNFYLSETYRVLAKSLGQSKTRRKEAQGYVELAEQIAVNQEARLFIKRLREVR</sequence>
<dbReference type="CDD" id="cd14014">
    <property type="entry name" value="STKc_PknB_like"/>
    <property type="match status" value="1"/>
</dbReference>
<accession>A0ABU3ZCH7</accession>
<keyword evidence="2 4" id="KW-0547">Nucleotide-binding</keyword>
<comment type="caution">
    <text evidence="6">The sequence shown here is derived from an EMBL/GenBank/DDBJ whole genome shotgun (WGS) entry which is preliminary data.</text>
</comment>
<organism evidence="6 7">
    <name type="scientific">Photobacterium rosenbergii</name>
    <dbReference type="NCBI Taxonomy" id="294936"/>
    <lineage>
        <taxon>Bacteria</taxon>
        <taxon>Pseudomonadati</taxon>
        <taxon>Pseudomonadota</taxon>
        <taxon>Gammaproteobacteria</taxon>
        <taxon>Vibrionales</taxon>
        <taxon>Vibrionaceae</taxon>
        <taxon>Photobacterium</taxon>
    </lineage>
</organism>
<keyword evidence="6" id="KW-0418">Kinase</keyword>
<dbReference type="InterPro" id="IPR011009">
    <property type="entry name" value="Kinase-like_dom_sf"/>
</dbReference>
<dbReference type="InterPro" id="IPR023889">
    <property type="entry name" value="TOMM_kin_cyc"/>
</dbReference>
<keyword evidence="3 4" id="KW-0067">ATP-binding</keyword>
<dbReference type="Gene3D" id="3.30.70.1230">
    <property type="entry name" value="Nucleotide cyclase"/>
    <property type="match status" value="1"/>
</dbReference>
<feature type="binding site" evidence="4">
    <location>
        <position position="49"/>
    </location>
    <ligand>
        <name>ATP</name>
        <dbReference type="ChEBI" id="CHEBI:30616"/>
    </ligand>
</feature>
<dbReference type="InterPro" id="IPR011990">
    <property type="entry name" value="TPR-like_helical_dom_sf"/>
</dbReference>
<dbReference type="RefSeq" id="WP_317520393.1">
    <property type="nucleotide sequence ID" value="NZ_JAWJZI010000001.1"/>
</dbReference>
<dbReference type="PANTHER" id="PTHR16305">
    <property type="entry name" value="TESTICULAR SOLUBLE ADENYLYL CYCLASE"/>
    <property type="match status" value="1"/>
</dbReference>
<dbReference type="InterPro" id="IPR000719">
    <property type="entry name" value="Prot_kinase_dom"/>
</dbReference>
<dbReference type="PROSITE" id="PS00107">
    <property type="entry name" value="PROTEIN_KINASE_ATP"/>
    <property type="match status" value="1"/>
</dbReference>
<evidence type="ECO:0000256" key="1">
    <source>
        <dbReference type="ARBA" id="ARBA00004167"/>
    </source>
</evidence>
<evidence type="ECO:0000259" key="5">
    <source>
        <dbReference type="PROSITE" id="PS50011"/>
    </source>
</evidence>
<dbReference type="Pfam" id="PF00069">
    <property type="entry name" value="Pkinase"/>
    <property type="match status" value="1"/>
</dbReference>
<keyword evidence="7" id="KW-1185">Reference proteome</keyword>
<dbReference type="Pfam" id="PF13191">
    <property type="entry name" value="AAA_16"/>
    <property type="match status" value="1"/>
</dbReference>
<comment type="subcellular location">
    <subcellularLocation>
        <location evidence="1">Membrane</location>
        <topology evidence="1">Single-pass membrane protein</topology>
    </subcellularLocation>
</comment>
<dbReference type="SUPFAM" id="SSF52540">
    <property type="entry name" value="P-loop containing nucleoside triphosphate hydrolases"/>
    <property type="match status" value="1"/>
</dbReference>
<dbReference type="EMBL" id="JAWJZI010000001">
    <property type="protein sequence ID" value="MDV5167811.1"/>
    <property type="molecule type" value="Genomic_DNA"/>
</dbReference>
<dbReference type="InterPro" id="IPR041664">
    <property type="entry name" value="AAA_16"/>
</dbReference>
<proteinExistence type="predicted"/>
<dbReference type="InterPro" id="IPR017441">
    <property type="entry name" value="Protein_kinase_ATP_BS"/>
</dbReference>